<dbReference type="PANTHER" id="PTHR30486:SF6">
    <property type="entry name" value="TYPE IV PILUS RETRACTATION ATPASE PILT"/>
    <property type="match status" value="1"/>
</dbReference>
<dbReference type="SUPFAM" id="SSF52540">
    <property type="entry name" value="P-loop containing nucleoside triphosphate hydrolases"/>
    <property type="match status" value="1"/>
</dbReference>
<dbReference type="CDD" id="cd01130">
    <property type="entry name" value="VirB11-like_ATPase"/>
    <property type="match status" value="1"/>
</dbReference>
<dbReference type="RefSeq" id="WP_253873302.1">
    <property type="nucleotide sequence ID" value="NZ_BAABHM010000013.1"/>
</dbReference>
<dbReference type="InterPro" id="IPR050921">
    <property type="entry name" value="T4SS_GSP_E_ATPase"/>
</dbReference>
<evidence type="ECO:0000313" key="4">
    <source>
        <dbReference type="EMBL" id="GAA4708074.1"/>
    </source>
</evidence>
<keyword evidence="5" id="KW-1185">Reference proteome</keyword>
<dbReference type="Pfam" id="PF00437">
    <property type="entry name" value="T2SSE"/>
    <property type="match status" value="1"/>
</dbReference>
<proteinExistence type="inferred from homology"/>
<evidence type="ECO:0000256" key="1">
    <source>
        <dbReference type="ARBA" id="ARBA00006611"/>
    </source>
</evidence>
<evidence type="ECO:0000313" key="5">
    <source>
        <dbReference type="Proteomes" id="UP001500843"/>
    </source>
</evidence>
<reference evidence="5" key="1">
    <citation type="journal article" date="2019" name="Int. J. Syst. Evol. Microbiol.">
        <title>The Global Catalogue of Microorganisms (GCM) 10K type strain sequencing project: providing services to taxonomists for standard genome sequencing and annotation.</title>
        <authorList>
            <consortium name="The Broad Institute Genomics Platform"/>
            <consortium name="The Broad Institute Genome Sequencing Center for Infectious Disease"/>
            <person name="Wu L."/>
            <person name="Ma J."/>
        </authorList>
    </citation>
    <scope>NUCLEOTIDE SEQUENCE [LARGE SCALE GENOMIC DNA]</scope>
    <source>
        <strain evidence="5">JCM 17975</strain>
    </source>
</reference>
<feature type="compositionally biased region" description="Basic and acidic residues" evidence="2">
    <location>
        <begin position="1"/>
        <end position="11"/>
    </location>
</feature>
<comment type="caution">
    <text evidence="4">The sequence shown here is derived from an EMBL/GenBank/DDBJ whole genome shotgun (WGS) entry which is preliminary data.</text>
</comment>
<dbReference type="Gene3D" id="3.30.450.380">
    <property type="match status" value="1"/>
</dbReference>
<comment type="similarity">
    <text evidence="1">Belongs to the GSP E family.</text>
</comment>
<gene>
    <name evidence="4" type="ORF">GCM10023198_33300</name>
</gene>
<accession>A0ABP8XHA1</accession>
<evidence type="ECO:0000256" key="2">
    <source>
        <dbReference type="SAM" id="MobiDB-lite"/>
    </source>
</evidence>
<dbReference type="InterPro" id="IPR027417">
    <property type="entry name" value="P-loop_NTPase"/>
</dbReference>
<feature type="region of interest" description="Disordered" evidence="2">
    <location>
        <begin position="1"/>
        <end position="35"/>
    </location>
</feature>
<name>A0ABP8XHA1_9MICO</name>
<evidence type="ECO:0000259" key="3">
    <source>
        <dbReference type="Pfam" id="PF00437"/>
    </source>
</evidence>
<sequence>MTALRDTRSADDSSPDYDLPRPTSIPFLTEPLPDTTTVAPTTPGLSAGTGANPWVAPSGTVHLGPDVNWSLVASLRTQASKDLAARASAAEGPLDRPAREQLAWDIIQGLIAQIRVSRANTDGGTLSTLQQSELAQAVFDALYRMGRLQPLLEDKRVENVLIYGFDEVWLELNDGALVAGPQVADSDEQLIEFLQFLASRSEANPRIFSEARPRLHLQLDDGSRLAAVAWVTPRPQVTIRRHRVVEVSLDDLARDGVMTPLAAQFLAAAVRDRRSIVVSGSPGAGKTTLVRALCSHIHPLEQIATIETEAELRLQERRRFVRAWEARPGTGEIGPDGRQAGEYTLSDAVWDSLRFNVQRTVVGEIRGPEVIAMLKTMENGSGSLSTTHARGAIDAIEKLTTCAMEAGAQFTHDMVTAKLAQAIDLVVHIELTLPDEDDEHAHRGGARPATVRRRVTEIVAISRGDQPGTFASTRVFTTGPDGQLVPGVLPDEYRSLARRRFDLAAYAAAQSIGGR</sequence>
<dbReference type="EMBL" id="BAABHM010000013">
    <property type="protein sequence ID" value="GAA4708074.1"/>
    <property type="molecule type" value="Genomic_DNA"/>
</dbReference>
<protein>
    <submittedName>
        <fullName evidence="4">CpaF/VirB11 family protein</fullName>
    </submittedName>
</protein>
<organism evidence="4 5">
    <name type="scientific">Promicromonospora umidemergens</name>
    <dbReference type="NCBI Taxonomy" id="629679"/>
    <lineage>
        <taxon>Bacteria</taxon>
        <taxon>Bacillati</taxon>
        <taxon>Actinomycetota</taxon>
        <taxon>Actinomycetes</taxon>
        <taxon>Micrococcales</taxon>
        <taxon>Promicromonosporaceae</taxon>
        <taxon>Promicromonospora</taxon>
    </lineage>
</organism>
<dbReference type="Gene3D" id="3.40.50.300">
    <property type="entry name" value="P-loop containing nucleotide triphosphate hydrolases"/>
    <property type="match status" value="1"/>
</dbReference>
<dbReference type="Proteomes" id="UP001500843">
    <property type="component" value="Unassembled WGS sequence"/>
</dbReference>
<dbReference type="PANTHER" id="PTHR30486">
    <property type="entry name" value="TWITCHING MOTILITY PROTEIN PILT"/>
    <property type="match status" value="1"/>
</dbReference>
<dbReference type="InterPro" id="IPR001482">
    <property type="entry name" value="T2SS/T4SS_dom"/>
</dbReference>
<feature type="domain" description="Bacterial type II secretion system protein E" evidence="3">
    <location>
        <begin position="186"/>
        <end position="428"/>
    </location>
</feature>